<keyword evidence="6" id="KW-1185">Reference proteome</keyword>
<feature type="repeat" description="TPR" evidence="3">
    <location>
        <begin position="319"/>
        <end position="352"/>
    </location>
</feature>
<dbReference type="OrthoDB" id="10249683at2759"/>
<sequence>MYADRQRRKVMERDAQLRMLQGDKLARRGLWAEAVAAYTESIDLVSTNPIAFFNRAKCYFEMHDYYRYVFDVSLAIHIEPTNYVLYVARSHGFYMLRKIQEALKDLDYALTQSTSSADLYFRRGVCYYDLRRWNDAISDFTRCLEINPSHPSAYSRRGAAYLKLKNGTLAVEDLKRSVNVNNRAIQHKNYFKYALANLIIGNAQASVDAFSSALELAQNYRSELVSKQRAKSSKIVYGISGAMKEEEEQKVDIRRVTYVYRDTKYQLIPFSDDEQFNIFDDMPPEAPRYVPSVYTAESSRIEKLNAEKAELEATERCFPEYLASRGKAKALLGRHSEALQDFSESITQSPENPQTYYERSSAFRIMGFYENALRDIEFCAHRKLNSDVAYSKAIVCENIGRMNDALTIYEAILAGVFAKPFTLDYLQAFGSKNMSSIDAVVELSFRSADESMAAAEKYIQEDRTVRMLDMDTYIDDLTEHSKRRARESSKAQCDASQDSTTAVDPALLLDTSERAQNRFFGSNSPTTKPTLGKDGIEQIYPKPRFFHLQSLYHAALLYRQKLNFKRAIELVKYALSLDPLDDKIYELLAMLHYDTLDYRNGIECIDKAIELQQKSVMGASWECYYLKAMCYMNVQEYSHALETLIIAQGLPAGGLKEVSMKQAEIERVCGILASLPPGSSISIGYLINQGVSAIPKDPLSPTSAARGYQATKDKDGGKGANKWLGTTASPSSVVFPILDQAGALPGRNNLHILLRKAECLFYLSDYIGCVRSCSLALREFDFSRFTHRGVRQLMNIANLIREHRPLRSFDLDQITKASGNEISPEEVAFLTAEIEVPLNSADKEYIFNTFFLRARALFILNRLERSVKDAFRARFVYTGLGTISTTGVGALLYFMSKLYAFLRLYTKSYHCARDAIKTGIPYYAVSRAHYMQGVALMYTGRRRLAAKCFSLALKCSFAARFAAPIFEHIKGEGIMVLPTLDEIARFVDLYSQYDPADHKHFPRTRPSTAKSILTTTAALKGTSGLLSATTADPSGLEIYDKRFPERSAVEAAIARPTTDQATRRPFISNRLVSMQSLPLTGTEADFSTKIAAHHAQRLNIVESQLKDSRLWTLAEELSTDSQNFDEFLILTNRLHQPENDHLLKGPLRFATTNSWVSPDNVFYLHERAKCLQELGLHELATDDFTTVIRFQPRNDRAYFRRGFSLRAVGLFDEAALDFEKARELRPDFETYQLDYERISKIGYLEVVPYGNEEFYDGTQLDAVSERRIAAQGLRDVYYGPTFPPIPNGPTLEQNVREKRYYYMNYQDVFEMVSTVTDTVRLARNVEHMVPATDEDLGMEADADVGADGETEGEAGEVESEGALRNPNGIPISVPKIIPTVVTGSLPDLPPEVVLGTPAEP</sequence>
<reference evidence="5 6" key="1">
    <citation type="submission" date="2019-05" db="EMBL/GenBank/DDBJ databases">
        <title>The compact genome of Giardia muris reveals important steps in the evolution of intestinal protozoan parasites.</title>
        <authorList>
            <person name="Xu F."/>
            <person name="Jimenez-Gonzalez A."/>
            <person name="Einarsson E."/>
            <person name="Astvaldsson A."/>
            <person name="Peirasmaki D."/>
            <person name="Eckmann L."/>
            <person name="Andersson J.O."/>
            <person name="Svard S.G."/>
            <person name="Jerlstrom-Hultqvist J."/>
        </authorList>
    </citation>
    <scope>NUCLEOTIDE SEQUENCE [LARGE SCALE GENOMIC DNA]</scope>
    <source>
        <strain evidence="5 6">Roberts-Thomson</strain>
    </source>
</reference>
<evidence type="ECO:0000256" key="2">
    <source>
        <dbReference type="ARBA" id="ARBA00022803"/>
    </source>
</evidence>
<feature type="compositionally biased region" description="Acidic residues" evidence="4">
    <location>
        <begin position="1344"/>
        <end position="1359"/>
    </location>
</feature>
<dbReference type="SUPFAM" id="SSF48452">
    <property type="entry name" value="TPR-like"/>
    <property type="match status" value="4"/>
</dbReference>
<dbReference type="InterPro" id="IPR019734">
    <property type="entry name" value="TPR_rpt"/>
</dbReference>
<dbReference type="PROSITE" id="PS50005">
    <property type="entry name" value="TPR"/>
    <property type="match status" value="4"/>
</dbReference>
<keyword evidence="1" id="KW-0677">Repeat</keyword>
<keyword evidence="2 3" id="KW-0802">TPR repeat</keyword>
<evidence type="ECO:0000256" key="4">
    <source>
        <dbReference type="SAM" id="MobiDB-lite"/>
    </source>
</evidence>
<feature type="region of interest" description="Disordered" evidence="4">
    <location>
        <begin position="1344"/>
        <end position="1368"/>
    </location>
</feature>
<comment type="caution">
    <text evidence="5">The sequence shown here is derived from an EMBL/GenBank/DDBJ whole genome shotgun (WGS) entry which is preliminary data.</text>
</comment>
<dbReference type="InterPro" id="IPR050498">
    <property type="entry name" value="Ycf3"/>
</dbReference>
<feature type="repeat" description="TPR" evidence="3">
    <location>
        <begin position="548"/>
        <end position="581"/>
    </location>
</feature>
<organism evidence="5 6">
    <name type="scientific">Giardia muris</name>
    <dbReference type="NCBI Taxonomy" id="5742"/>
    <lineage>
        <taxon>Eukaryota</taxon>
        <taxon>Metamonada</taxon>
        <taxon>Diplomonadida</taxon>
        <taxon>Hexamitidae</taxon>
        <taxon>Giardiinae</taxon>
        <taxon>Giardia</taxon>
    </lineage>
</organism>
<dbReference type="EMBL" id="VDLU01000002">
    <property type="protein sequence ID" value="TNJ28415.1"/>
    <property type="molecule type" value="Genomic_DNA"/>
</dbReference>
<dbReference type="SMART" id="SM00028">
    <property type="entry name" value="TPR"/>
    <property type="match status" value="15"/>
</dbReference>
<dbReference type="InterPro" id="IPR011990">
    <property type="entry name" value="TPR-like_helical_dom_sf"/>
</dbReference>
<evidence type="ECO:0000256" key="1">
    <source>
        <dbReference type="ARBA" id="ARBA00022737"/>
    </source>
</evidence>
<protein>
    <submittedName>
        <fullName evidence="5">Tetratricopeptide repeat protein</fullName>
    </submittedName>
</protein>
<feature type="repeat" description="TPR" evidence="3">
    <location>
        <begin position="1195"/>
        <end position="1228"/>
    </location>
</feature>
<proteinExistence type="predicted"/>
<dbReference type="PANTHER" id="PTHR44858:SF1">
    <property type="entry name" value="UDP-N-ACETYLGLUCOSAMINE--PEPTIDE N-ACETYLGLUCOSAMINYLTRANSFERASE SPINDLY-RELATED"/>
    <property type="match status" value="1"/>
</dbReference>
<dbReference type="Proteomes" id="UP000315496">
    <property type="component" value="Chromosome 2"/>
</dbReference>
<dbReference type="Gene3D" id="1.25.40.10">
    <property type="entry name" value="Tetratricopeptide repeat domain"/>
    <property type="match status" value="5"/>
</dbReference>
<evidence type="ECO:0000256" key="3">
    <source>
        <dbReference type="PROSITE-ProRule" id="PRU00339"/>
    </source>
</evidence>
<accession>A0A4Z1STV6</accession>
<gene>
    <name evidence="5" type="ORF">GMRT_12547</name>
</gene>
<dbReference type="VEuPathDB" id="GiardiaDB:GMRT_12547"/>
<feature type="repeat" description="TPR" evidence="3">
    <location>
        <begin position="117"/>
        <end position="150"/>
    </location>
</feature>
<dbReference type="PANTHER" id="PTHR44858">
    <property type="entry name" value="TETRATRICOPEPTIDE REPEAT PROTEIN 6"/>
    <property type="match status" value="1"/>
</dbReference>
<name>A0A4Z1STV6_GIAMU</name>
<dbReference type="Pfam" id="PF00515">
    <property type="entry name" value="TPR_1"/>
    <property type="match status" value="1"/>
</dbReference>
<evidence type="ECO:0000313" key="5">
    <source>
        <dbReference type="EMBL" id="TNJ28415.1"/>
    </source>
</evidence>
<dbReference type="PROSITE" id="PS50293">
    <property type="entry name" value="TPR_REGION"/>
    <property type="match status" value="1"/>
</dbReference>
<evidence type="ECO:0000313" key="6">
    <source>
        <dbReference type="Proteomes" id="UP000315496"/>
    </source>
</evidence>